<accession>A0A9N9XS85</accession>
<sequence>MSKSGVGRGRGWMNLQKNQQQHVLPINIHANETPKISLKDVTEFIDIENDELTKRIKELNINDDGIKFNQKIKFILEKWKQDCQTGEDVEKSFDVLYQECLNDEELASKIVILIASRSFITQEIHDQNLRLLFLKKLQSDFESCKILNETNPAGFRNYVKMLGEFYSKARLANGQPFSFMVTPLLVCLEMLLESAQLSDLQQFTTQIYLNGSSIKAECSDKLNDLINNIRILIIVEKNLSREGRYWLLLALEIAGNKFGALPIEVFKFYQEQIGSKAMAIFQDAQNSLSVQTVNDNKKLENYQSSVNVLQLSKKPDVPPAGNDQNSSFLSNCSELNASSTSTSGFVSDTSSQNSNGAPREASQKFGRPILGAGARLNKSKSELPNNRKEPSPGGWVKTNGPGWKDRGAEKNSKSKKGWQHDDRFDNDYS</sequence>
<gene>
    <name evidence="2" type="ORF">PHYEVI_LOCUS10320</name>
</gene>
<reference evidence="2" key="1">
    <citation type="submission" date="2022-01" db="EMBL/GenBank/DDBJ databases">
        <authorList>
            <person name="King R."/>
        </authorList>
    </citation>
    <scope>NUCLEOTIDE SEQUENCE</scope>
</reference>
<protein>
    <recommendedName>
        <fullName evidence="4">CBP80/20-dependent translation initiation factor-like</fullName>
    </recommendedName>
</protein>
<dbReference type="OrthoDB" id="6484979at2759"/>
<name>A0A9N9XS85_PHYSR</name>
<proteinExistence type="predicted"/>
<dbReference type="AlphaFoldDB" id="A0A9N9XS85"/>
<organism evidence="2 3">
    <name type="scientific">Phyllotreta striolata</name>
    <name type="common">Striped flea beetle</name>
    <name type="synonym">Crioceris striolata</name>
    <dbReference type="NCBI Taxonomy" id="444603"/>
    <lineage>
        <taxon>Eukaryota</taxon>
        <taxon>Metazoa</taxon>
        <taxon>Ecdysozoa</taxon>
        <taxon>Arthropoda</taxon>
        <taxon>Hexapoda</taxon>
        <taxon>Insecta</taxon>
        <taxon>Pterygota</taxon>
        <taxon>Neoptera</taxon>
        <taxon>Endopterygota</taxon>
        <taxon>Coleoptera</taxon>
        <taxon>Polyphaga</taxon>
        <taxon>Cucujiformia</taxon>
        <taxon>Chrysomeloidea</taxon>
        <taxon>Chrysomelidae</taxon>
        <taxon>Galerucinae</taxon>
        <taxon>Alticini</taxon>
        <taxon>Phyllotreta</taxon>
    </lineage>
</organism>
<dbReference type="Proteomes" id="UP001153712">
    <property type="component" value="Chromosome 7"/>
</dbReference>
<evidence type="ECO:0000313" key="2">
    <source>
        <dbReference type="EMBL" id="CAG9864054.1"/>
    </source>
</evidence>
<dbReference type="GO" id="GO:0008494">
    <property type="term" value="F:translation activator activity"/>
    <property type="evidence" value="ECO:0007669"/>
    <property type="project" value="TreeGrafter"/>
</dbReference>
<dbReference type="GO" id="GO:0006446">
    <property type="term" value="P:regulation of translational initiation"/>
    <property type="evidence" value="ECO:0007669"/>
    <property type="project" value="TreeGrafter"/>
</dbReference>
<evidence type="ECO:0000313" key="3">
    <source>
        <dbReference type="Proteomes" id="UP001153712"/>
    </source>
</evidence>
<feature type="compositionally biased region" description="Polar residues" evidence="1">
    <location>
        <begin position="322"/>
        <end position="356"/>
    </location>
</feature>
<dbReference type="EMBL" id="OU900100">
    <property type="protein sequence ID" value="CAG9864054.1"/>
    <property type="molecule type" value="Genomic_DNA"/>
</dbReference>
<evidence type="ECO:0008006" key="4">
    <source>
        <dbReference type="Google" id="ProtNLM"/>
    </source>
</evidence>
<dbReference type="InterPro" id="IPR051367">
    <property type="entry name" value="mRNA_TranslReg/HistoneTransl"/>
</dbReference>
<dbReference type="Gene3D" id="1.25.40.180">
    <property type="match status" value="1"/>
</dbReference>
<dbReference type="GO" id="GO:0005829">
    <property type="term" value="C:cytosol"/>
    <property type="evidence" value="ECO:0007669"/>
    <property type="project" value="TreeGrafter"/>
</dbReference>
<keyword evidence="3" id="KW-1185">Reference proteome</keyword>
<evidence type="ECO:0000256" key="1">
    <source>
        <dbReference type="SAM" id="MobiDB-lite"/>
    </source>
</evidence>
<dbReference type="PANTHER" id="PTHR23254:SF18">
    <property type="entry name" value="RE28271P"/>
    <property type="match status" value="1"/>
</dbReference>
<feature type="compositionally biased region" description="Basic and acidic residues" evidence="1">
    <location>
        <begin position="403"/>
        <end position="429"/>
    </location>
</feature>
<feature type="compositionally biased region" description="Basic and acidic residues" evidence="1">
    <location>
        <begin position="379"/>
        <end position="390"/>
    </location>
</feature>
<feature type="region of interest" description="Disordered" evidence="1">
    <location>
        <begin position="312"/>
        <end position="429"/>
    </location>
</feature>
<dbReference type="PANTHER" id="PTHR23254">
    <property type="entry name" value="EIF4G DOMAIN PROTEIN"/>
    <property type="match status" value="1"/>
</dbReference>